<dbReference type="STRING" id="1032480.MLP_00810"/>
<gene>
    <name evidence="2" type="ordered locus">MLP_00810</name>
</gene>
<dbReference type="KEGG" id="mph:MLP_00810"/>
<protein>
    <recommendedName>
        <fullName evidence="1">VOC domain-containing protein</fullName>
    </recommendedName>
</protein>
<dbReference type="EMBL" id="AP012204">
    <property type="protein sequence ID" value="BAK33095.1"/>
    <property type="molecule type" value="Genomic_DNA"/>
</dbReference>
<dbReference type="Gene3D" id="3.30.720.110">
    <property type="match status" value="1"/>
</dbReference>
<feature type="domain" description="VOC" evidence="1">
    <location>
        <begin position="1"/>
        <end position="124"/>
    </location>
</feature>
<keyword evidence="3" id="KW-1185">Reference proteome</keyword>
<dbReference type="eggNOG" id="COG2764">
    <property type="taxonomic scope" value="Bacteria"/>
</dbReference>
<dbReference type="HOGENOM" id="CLU_046006_11_2_11"/>
<dbReference type="SUPFAM" id="SSF54593">
    <property type="entry name" value="Glyoxalase/Bleomycin resistance protein/Dihydroxybiphenyl dioxygenase"/>
    <property type="match status" value="1"/>
</dbReference>
<dbReference type="PROSITE" id="PS51819">
    <property type="entry name" value="VOC"/>
    <property type="match status" value="1"/>
</dbReference>
<accession>F5XGI8</accession>
<dbReference type="Pfam" id="PF00903">
    <property type="entry name" value="Glyoxalase"/>
    <property type="match status" value="1"/>
</dbReference>
<dbReference type="InterPro" id="IPR029068">
    <property type="entry name" value="Glyas_Bleomycin-R_OHBP_Dase"/>
</dbReference>
<proteinExistence type="predicted"/>
<dbReference type="Proteomes" id="UP000007947">
    <property type="component" value="Chromosome"/>
</dbReference>
<evidence type="ECO:0000313" key="3">
    <source>
        <dbReference type="Proteomes" id="UP000007947"/>
    </source>
</evidence>
<evidence type="ECO:0000313" key="2">
    <source>
        <dbReference type="EMBL" id="BAK33095.1"/>
    </source>
</evidence>
<dbReference type="Gene3D" id="3.30.720.120">
    <property type="match status" value="1"/>
</dbReference>
<evidence type="ECO:0000259" key="1">
    <source>
        <dbReference type="PROSITE" id="PS51819"/>
    </source>
</evidence>
<dbReference type="PANTHER" id="PTHR34109">
    <property type="entry name" value="BNAUNNG04460D PROTEIN-RELATED"/>
    <property type="match status" value="1"/>
</dbReference>
<dbReference type="InterPro" id="IPR004360">
    <property type="entry name" value="Glyas_Fos-R_dOase_dom"/>
</dbReference>
<dbReference type="RefSeq" id="WP_013860984.1">
    <property type="nucleotide sequence ID" value="NC_015635.1"/>
</dbReference>
<dbReference type="AlphaFoldDB" id="F5XGI8"/>
<dbReference type="PANTHER" id="PTHR34109:SF1">
    <property type="entry name" value="VOC DOMAIN-CONTAINING PROTEIN"/>
    <property type="match status" value="1"/>
</dbReference>
<dbReference type="InterPro" id="IPR037523">
    <property type="entry name" value="VOC_core"/>
</dbReference>
<name>F5XGI8_MICPN</name>
<organism evidence="2 3">
    <name type="scientific">Microlunatus phosphovorus (strain ATCC 700054 / DSM 10555 / JCM 9379 / NBRC 101784 / NCIMB 13414 / VKM Ac-1990 / NM-1)</name>
    <dbReference type="NCBI Taxonomy" id="1032480"/>
    <lineage>
        <taxon>Bacteria</taxon>
        <taxon>Bacillati</taxon>
        <taxon>Actinomycetota</taxon>
        <taxon>Actinomycetes</taxon>
        <taxon>Propionibacteriales</taxon>
        <taxon>Propionibacteriaceae</taxon>
        <taxon>Microlunatus</taxon>
    </lineage>
</organism>
<reference evidence="2 3" key="1">
    <citation type="submission" date="2011-05" db="EMBL/GenBank/DDBJ databases">
        <title>Whole genome sequence of Microlunatus phosphovorus NM-1.</title>
        <authorList>
            <person name="Hosoyama A."/>
            <person name="Sasaki K."/>
            <person name="Harada T."/>
            <person name="Igarashi R."/>
            <person name="Kawakoshi A."/>
            <person name="Sasagawa M."/>
            <person name="Fukada J."/>
            <person name="Nakamura S."/>
            <person name="Katano Y."/>
            <person name="Hanada S."/>
            <person name="Kamagata Y."/>
            <person name="Nakamura N."/>
            <person name="Yamazaki S."/>
            <person name="Fujita N."/>
        </authorList>
    </citation>
    <scope>NUCLEOTIDE SEQUENCE [LARGE SCALE GENOMIC DNA]</scope>
    <source>
        <strain evidence="3">ATCC 700054 / DSM 10555 / JCM 9379 / NBRC 101784 / NCIMB 13414 / VKM Ac-1990 / NM-1</strain>
    </source>
</reference>
<sequence length="127" mass="13524">MSITPYLCVADARRAIDWYGAVLAARVTYEPIIMDDGRVGHVELTIGDAVVMMAEPFPELGVDAPDPTAGVSVSLQLLVNEVDAVARAAADAGAILDRGPESTDHGRVAVLRDPFGHRWMLTDGRPA</sequence>
<dbReference type="OrthoDB" id="9795306at2"/>